<reference evidence="1 2" key="1">
    <citation type="submission" date="2018-01" db="EMBL/GenBank/DDBJ databases">
        <title>Complete and assembled Genome of Pantoea calida DSM22759T.</title>
        <authorList>
            <person name="Stevens M.J.A."/>
            <person name="Zurfluh K."/>
            <person name="Stephan R."/>
        </authorList>
    </citation>
    <scope>NUCLEOTIDE SEQUENCE [LARGE SCALE GENOMIC DNA]</scope>
    <source>
        <strain evidence="1 2">DSM 22759</strain>
    </source>
</reference>
<evidence type="ECO:0000313" key="2">
    <source>
        <dbReference type="Proteomes" id="UP000237673"/>
    </source>
</evidence>
<dbReference type="Proteomes" id="UP000237673">
    <property type="component" value="Chromosome"/>
</dbReference>
<protein>
    <submittedName>
        <fullName evidence="1">DUF943 domain-containing protein</fullName>
    </submittedName>
</protein>
<dbReference type="Pfam" id="PF06092">
    <property type="entry name" value="DUF943"/>
    <property type="match status" value="1"/>
</dbReference>
<sequence length="156" mass="18300">MVSKRKKILLATFIISAILLIYLSRLYLKPVKILAVHNDGNYSAVLVTHFPYTDTGKIDWWHDNRDMLKNRYGIPRPSSDGNFTITFWLFGEGYMKREKYDRLCFNHMKTDKNCIEKNKVFSVSKGRNGGMQLMVYDGIYKTDNNGKWVKKLFSEK</sequence>
<name>A0ABN5H8S5_9GAMM</name>
<proteinExistence type="predicted"/>
<gene>
    <name evidence="1" type="ORF">C2E16_08385</name>
</gene>
<keyword evidence="2" id="KW-1185">Reference proteome</keyword>
<dbReference type="EMBL" id="CP026378">
    <property type="protein sequence ID" value="AUY24926.1"/>
    <property type="molecule type" value="Genomic_DNA"/>
</dbReference>
<accession>A0ABN5H8S5</accession>
<dbReference type="InterPro" id="IPR010351">
    <property type="entry name" value="DUF943"/>
</dbReference>
<dbReference type="GeneID" id="84633942"/>
<organism evidence="1 2">
    <name type="scientific">Mixta calida</name>
    <dbReference type="NCBI Taxonomy" id="665913"/>
    <lineage>
        <taxon>Bacteria</taxon>
        <taxon>Pseudomonadati</taxon>
        <taxon>Pseudomonadota</taxon>
        <taxon>Gammaproteobacteria</taxon>
        <taxon>Enterobacterales</taxon>
        <taxon>Erwiniaceae</taxon>
        <taxon>Mixta</taxon>
    </lineage>
</organism>
<evidence type="ECO:0000313" key="1">
    <source>
        <dbReference type="EMBL" id="AUY24926.1"/>
    </source>
</evidence>
<dbReference type="RefSeq" id="WP_084971593.1">
    <property type="nucleotide sequence ID" value="NZ_CP026378.1"/>
</dbReference>